<evidence type="ECO:0000256" key="10">
    <source>
        <dbReference type="ARBA" id="ARBA00022833"/>
    </source>
</evidence>
<dbReference type="GO" id="GO:0016020">
    <property type="term" value="C:membrane"/>
    <property type="evidence" value="ECO:0007669"/>
    <property type="project" value="TreeGrafter"/>
</dbReference>
<evidence type="ECO:0000259" key="14">
    <source>
        <dbReference type="Pfam" id="PF01433"/>
    </source>
</evidence>
<dbReference type="GO" id="GO:0016285">
    <property type="term" value="F:alanyl aminopeptidase activity"/>
    <property type="evidence" value="ECO:0007669"/>
    <property type="project" value="UniProtKB-EC"/>
</dbReference>
<keyword evidence="8" id="KW-0479">Metal-binding</keyword>
<evidence type="ECO:0000256" key="11">
    <source>
        <dbReference type="ARBA" id="ARBA00023049"/>
    </source>
</evidence>
<reference evidence="18" key="1">
    <citation type="journal article" date="2021" name="Int. J. Syst. Evol. Microbiol.">
        <title>Actinocatenispora comari sp. nov., an endophytic actinomycete isolated from aerial parts of Comarum salesowianum.</title>
        <authorList>
            <person name="Oyunbileg N."/>
            <person name="Iizaka Y."/>
            <person name="Hamada M."/>
            <person name="Davaapurev B.O."/>
            <person name="Fukumoto A."/>
            <person name="Tsetseg B."/>
            <person name="Kato F."/>
            <person name="Tamura T."/>
            <person name="Batkhuu J."/>
            <person name="Anzai Y."/>
        </authorList>
    </citation>
    <scope>NUCLEOTIDE SEQUENCE [LARGE SCALE GENOMIC DNA]</scope>
    <source>
        <strain evidence="18">NUM-2625</strain>
    </source>
</reference>
<keyword evidence="11" id="KW-0482">Metalloprotease</keyword>
<dbReference type="SUPFAM" id="SSF63737">
    <property type="entry name" value="Leukotriene A4 hydrolase N-terminal domain"/>
    <property type="match status" value="1"/>
</dbReference>
<dbReference type="GO" id="GO:0043171">
    <property type="term" value="P:peptide catabolic process"/>
    <property type="evidence" value="ECO:0007669"/>
    <property type="project" value="TreeGrafter"/>
</dbReference>
<proteinExistence type="inferred from homology"/>
<organism evidence="17 18">
    <name type="scientific">Actinocatenispora comari</name>
    <dbReference type="NCBI Taxonomy" id="2807577"/>
    <lineage>
        <taxon>Bacteria</taxon>
        <taxon>Bacillati</taxon>
        <taxon>Actinomycetota</taxon>
        <taxon>Actinomycetes</taxon>
        <taxon>Micromonosporales</taxon>
        <taxon>Micromonosporaceae</taxon>
        <taxon>Actinocatenispora</taxon>
    </lineage>
</organism>
<evidence type="ECO:0000256" key="9">
    <source>
        <dbReference type="ARBA" id="ARBA00022801"/>
    </source>
</evidence>
<keyword evidence="9" id="KW-0378">Hydrolase</keyword>
<keyword evidence="7" id="KW-0645">Protease</keyword>
<name>A0A8J4ABE9_9ACTN</name>
<dbReference type="SUPFAM" id="SSF55486">
    <property type="entry name" value="Metalloproteases ('zincins'), catalytic domain"/>
    <property type="match status" value="1"/>
</dbReference>
<evidence type="ECO:0000256" key="7">
    <source>
        <dbReference type="ARBA" id="ARBA00022670"/>
    </source>
</evidence>
<dbReference type="InterPro" id="IPR012778">
    <property type="entry name" value="Pept_M1_aminopeptidase"/>
</dbReference>
<evidence type="ECO:0000313" key="18">
    <source>
        <dbReference type="Proteomes" id="UP000614996"/>
    </source>
</evidence>
<dbReference type="InterPro" id="IPR045357">
    <property type="entry name" value="Aminopeptidase_N-like_N"/>
</dbReference>
<comment type="cofactor">
    <cofactor evidence="2">
        <name>Zn(2+)</name>
        <dbReference type="ChEBI" id="CHEBI:29105"/>
    </cofactor>
</comment>
<dbReference type="PANTHER" id="PTHR11533:SF174">
    <property type="entry name" value="PUROMYCIN-SENSITIVE AMINOPEPTIDASE-RELATED"/>
    <property type="match status" value="1"/>
</dbReference>
<evidence type="ECO:0000256" key="4">
    <source>
        <dbReference type="ARBA" id="ARBA00012564"/>
    </source>
</evidence>
<dbReference type="CDD" id="cd09602">
    <property type="entry name" value="M1_APN"/>
    <property type="match status" value="1"/>
</dbReference>
<evidence type="ECO:0000259" key="16">
    <source>
        <dbReference type="Pfam" id="PF17900"/>
    </source>
</evidence>
<protein>
    <recommendedName>
        <fullName evidence="5">Aminopeptidase N</fullName>
        <ecNumber evidence="4">3.4.11.2</ecNumber>
    </recommendedName>
    <alternativeName>
        <fullName evidence="12">Alanine aminopeptidase</fullName>
    </alternativeName>
    <alternativeName>
        <fullName evidence="13">Lysyl aminopeptidase</fullName>
    </alternativeName>
</protein>
<dbReference type="InterPro" id="IPR050344">
    <property type="entry name" value="Peptidase_M1_aminopeptidases"/>
</dbReference>
<dbReference type="GO" id="GO:0005737">
    <property type="term" value="C:cytoplasm"/>
    <property type="evidence" value="ECO:0007669"/>
    <property type="project" value="TreeGrafter"/>
</dbReference>
<dbReference type="GO" id="GO:0006508">
    <property type="term" value="P:proteolysis"/>
    <property type="evidence" value="ECO:0007669"/>
    <property type="project" value="UniProtKB-KW"/>
</dbReference>
<dbReference type="Proteomes" id="UP000614996">
    <property type="component" value="Unassembled WGS sequence"/>
</dbReference>
<evidence type="ECO:0000256" key="3">
    <source>
        <dbReference type="ARBA" id="ARBA00010136"/>
    </source>
</evidence>
<keyword evidence="6 17" id="KW-0031">Aminopeptidase</keyword>
<evidence type="ECO:0000256" key="8">
    <source>
        <dbReference type="ARBA" id="ARBA00022723"/>
    </source>
</evidence>
<dbReference type="GO" id="GO:0042277">
    <property type="term" value="F:peptide binding"/>
    <property type="evidence" value="ECO:0007669"/>
    <property type="project" value="TreeGrafter"/>
</dbReference>
<dbReference type="Gene3D" id="1.10.390.10">
    <property type="entry name" value="Neutral Protease Domain 2"/>
    <property type="match status" value="1"/>
</dbReference>
<comment type="similarity">
    <text evidence="3">Belongs to the peptidase M1 family.</text>
</comment>
<evidence type="ECO:0000256" key="13">
    <source>
        <dbReference type="ARBA" id="ARBA00031533"/>
    </source>
</evidence>
<dbReference type="NCBIfam" id="TIGR02412">
    <property type="entry name" value="pepN_strep_liv"/>
    <property type="match status" value="1"/>
</dbReference>
<dbReference type="PANTHER" id="PTHR11533">
    <property type="entry name" value="PROTEASE M1 ZINC METALLOPROTEASE"/>
    <property type="match status" value="1"/>
</dbReference>
<dbReference type="Pfam" id="PF11838">
    <property type="entry name" value="ERAP1_C"/>
    <property type="match status" value="1"/>
</dbReference>
<evidence type="ECO:0000256" key="2">
    <source>
        <dbReference type="ARBA" id="ARBA00001947"/>
    </source>
</evidence>
<evidence type="ECO:0000313" key="17">
    <source>
        <dbReference type="EMBL" id="GIL28231.1"/>
    </source>
</evidence>
<evidence type="ECO:0000256" key="12">
    <source>
        <dbReference type="ARBA" id="ARBA00029811"/>
    </source>
</evidence>
<evidence type="ECO:0000256" key="5">
    <source>
        <dbReference type="ARBA" id="ARBA00015611"/>
    </source>
</evidence>
<dbReference type="InterPro" id="IPR001930">
    <property type="entry name" value="Peptidase_M1"/>
</dbReference>
<evidence type="ECO:0000256" key="1">
    <source>
        <dbReference type="ARBA" id="ARBA00000098"/>
    </source>
</evidence>
<keyword evidence="18" id="KW-1185">Reference proteome</keyword>
<dbReference type="InterPro" id="IPR024571">
    <property type="entry name" value="ERAP1-like_C_dom"/>
</dbReference>
<dbReference type="AlphaFoldDB" id="A0A8J4ABE9"/>
<dbReference type="PRINTS" id="PR00756">
    <property type="entry name" value="ALADIPTASE"/>
</dbReference>
<dbReference type="Pfam" id="PF01433">
    <property type="entry name" value="Peptidase_M1"/>
    <property type="match status" value="1"/>
</dbReference>
<dbReference type="InterPro" id="IPR027268">
    <property type="entry name" value="Peptidase_M4/M1_CTD_sf"/>
</dbReference>
<feature type="domain" description="ERAP1-like C-terminal" evidence="15">
    <location>
        <begin position="569"/>
        <end position="872"/>
    </location>
</feature>
<dbReference type="Pfam" id="PF17900">
    <property type="entry name" value="Peptidase_M1_N"/>
    <property type="match status" value="1"/>
</dbReference>
<keyword evidence="10" id="KW-0862">Zinc</keyword>
<dbReference type="Gene3D" id="2.60.40.1730">
    <property type="entry name" value="tricorn interacting facor f3 domain"/>
    <property type="match status" value="1"/>
</dbReference>
<dbReference type="GO" id="GO:0005615">
    <property type="term" value="C:extracellular space"/>
    <property type="evidence" value="ECO:0007669"/>
    <property type="project" value="TreeGrafter"/>
</dbReference>
<accession>A0A8J4ABE9</accession>
<comment type="catalytic activity">
    <reaction evidence="1">
        <text>Release of an N-terminal amino acid, Xaa-|-Yaa- from a peptide, amide or arylamide. Xaa is preferably Ala, but may be most amino acids including Pro (slow action). When a terminal hydrophobic residue is followed by a prolyl residue, the two may be released as an intact Xaa-Pro dipeptide.</text>
        <dbReference type="EC" id="3.4.11.2"/>
    </reaction>
</comment>
<dbReference type="EC" id="3.4.11.2" evidence="4"/>
<feature type="domain" description="Aminopeptidase N-like N-terminal" evidence="16">
    <location>
        <begin position="132"/>
        <end position="230"/>
    </location>
</feature>
<sequence>MRPEWVPVTDRRAMADGLRRTRRGRRPGAIERAALVGYRHDERMPSLTQAEAVRRAALLAVESYAVELDLTRGDEVFGSVSRIRFRCTAPGESTFVELTGRPVAATLNGAPIDLAYADNRLALPPLAADNELVVTAEGAYTNSGEGLHRAVDPADGQAYLCGSSSPDNAQRIFACFDQPDLKATVTLTVTAPADWTVLGNGSGTRGVPETGAGAAARWEFEPVGPMSVYLFTVCAGTFHSVYREHDGITYGWHCRASLADHLDEQADELFELTERTMDWYQRTFAMRYPFGGKYDQVFVPEFLYGAMENIGCVTVRDEWLYRSAVPDSERQLRAMVIAHEMAHMWFGDLVTLRWWDDLWLNESFAEFLGFRVVGEVSRYTDAWGFFSVFRKIPGYRADQGPATHPVAPTDVPDVAHGLLNIDSISYPKGASALRQLAALLGEDTFFAGLRAYFSRYAYRNATLADLIGTMSEVSGVDLTTWADRWLRTTGVDVLTARTALDQDGRYSSVEVARSAPAGGPVRPHRIRIGWYSATGAHDSVPVTLPVSDDPDPGAVPVPELVGRPAADLLLLNDADLTFARVDLTPTELDRLGELLPAMPDAASRAVVWTNAWELVRAGRWPAERFVALAAAALPAEPSPGVPPSVLRLCEQAADTYLPPERRDATLHRLAGLARALLSGPHRLLAASVLARCAVTDDELALLTAWLRGEQVPDGVPVDAELRWAILTRLVTVGLAGTVEIDAELAADRTAAGEVAATRCRAAVPDPAAKQAAWQLLMADRSISNRHLAAVGEGFWRPEHAALTDGYVPRYFAELPGTAAWRSPGLLLVAVGFGYPSTAVSERTARLGADLLARDDLAPMLRRKVVEADHEIRVALAARAAAVAPTSSR</sequence>
<dbReference type="GO" id="GO:0008270">
    <property type="term" value="F:zinc ion binding"/>
    <property type="evidence" value="ECO:0007669"/>
    <property type="project" value="InterPro"/>
</dbReference>
<dbReference type="InterPro" id="IPR042097">
    <property type="entry name" value="Aminopeptidase_N-like_N_sf"/>
</dbReference>
<evidence type="ECO:0000256" key="6">
    <source>
        <dbReference type="ARBA" id="ARBA00022438"/>
    </source>
</evidence>
<dbReference type="EMBL" id="BOPO01000056">
    <property type="protein sequence ID" value="GIL28231.1"/>
    <property type="molecule type" value="Genomic_DNA"/>
</dbReference>
<evidence type="ECO:0000259" key="15">
    <source>
        <dbReference type="Pfam" id="PF11838"/>
    </source>
</evidence>
<dbReference type="GO" id="GO:0070006">
    <property type="term" value="F:metalloaminopeptidase activity"/>
    <property type="evidence" value="ECO:0007669"/>
    <property type="project" value="TreeGrafter"/>
</dbReference>
<gene>
    <name evidence="17" type="ORF">NUM_34850</name>
</gene>
<comment type="caution">
    <text evidence="17">The sequence shown here is derived from an EMBL/GenBank/DDBJ whole genome shotgun (WGS) entry which is preliminary data.</text>
</comment>
<feature type="domain" description="Peptidase M1 membrane alanine aminopeptidase" evidence="14">
    <location>
        <begin position="270"/>
        <end position="485"/>
    </location>
</feature>
<dbReference type="InterPro" id="IPR014782">
    <property type="entry name" value="Peptidase_M1_dom"/>
</dbReference>